<dbReference type="EMBL" id="CM002927">
    <property type="protein sequence ID" value="KGN48968.1"/>
    <property type="molecule type" value="Genomic_DNA"/>
</dbReference>
<evidence type="ECO:0000313" key="2">
    <source>
        <dbReference type="EMBL" id="KGN48968.1"/>
    </source>
</evidence>
<dbReference type="AlphaFoldDB" id="A0A0A0KHE7"/>
<dbReference type="OMA" id="KEMVECN"/>
<reference evidence="2 3" key="1">
    <citation type="journal article" date="2009" name="Nat. Genet.">
        <title>The genome of the cucumber, Cucumis sativus L.</title>
        <authorList>
            <person name="Huang S."/>
            <person name="Li R."/>
            <person name="Zhang Z."/>
            <person name="Li L."/>
            <person name="Gu X."/>
            <person name="Fan W."/>
            <person name="Lucas W.J."/>
            <person name="Wang X."/>
            <person name="Xie B."/>
            <person name="Ni P."/>
            <person name="Ren Y."/>
            <person name="Zhu H."/>
            <person name="Li J."/>
            <person name="Lin K."/>
            <person name="Jin W."/>
            <person name="Fei Z."/>
            <person name="Li G."/>
            <person name="Staub J."/>
            <person name="Kilian A."/>
            <person name="van der Vossen E.A."/>
            <person name="Wu Y."/>
            <person name="Guo J."/>
            <person name="He J."/>
            <person name="Jia Z."/>
            <person name="Ren Y."/>
            <person name="Tian G."/>
            <person name="Lu Y."/>
            <person name="Ruan J."/>
            <person name="Qian W."/>
            <person name="Wang M."/>
            <person name="Huang Q."/>
            <person name="Li B."/>
            <person name="Xuan Z."/>
            <person name="Cao J."/>
            <person name="Asan"/>
            <person name="Wu Z."/>
            <person name="Zhang J."/>
            <person name="Cai Q."/>
            <person name="Bai Y."/>
            <person name="Zhao B."/>
            <person name="Han Y."/>
            <person name="Li Y."/>
            <person name="Li X."/>
            <person name="Wang S."/>
            <person name="Shi Q."/>
            <person name="Liu S."/>
            <person name="Cho W.K."/>
            <person name="Kim J.Y."/>
            <person name="Xu Y."/>
            <person name="Heller-Uszynska K."/>
            <person name="Miao H."/>
            <person name="Cheng Z."/>
            <person name="Zhang S."/>
            <person name="Wu J."/>
            <person name="Yang Y."/>
            <person name="Kang H."/>
            <person name="Li M."/>
            <person name="Liang H."/>
            <person name="Ren X."/>
            <person name="Shi Z."/>
            <person name="Wen M."/>
            <person name="Jian M."/>
            <person name="Yang H."/>
            <person name="Zhang G."/>
            <person name="Yang Z."/>
            <person name="Chen R."/>
            <person name="Liu S."/>
            <person name="Li J."/>
            <person name="Ma L."/>
            <person name="Liu H."/>
            <person name="Zhou Y."/>
            <person name="Zhao J."/>
            <person name="Fang X."/>
            <person name="Li G."/>
            <person name="Fang L."/>
            <person name="Li Y."/>
            <person name="Liu D."/>
            <person name="Zheng H."/>
            <person name="Zhang Y."/>
            <person name="Qin N."/>
            <person name="Li Z."/>
            <person name="Yang G."/>
            <person name="Yang S."/>
            <person name="Bolund L."/>
            <person name="Kristiansen K."/>
            <person name="Zheng H."/>
            <person name="Li S."/>
            <person name="Zhang X."/>
            <person name="Yang H."/>
            <person name="Wang J."/>
            <person name="Sun R."/>
            <person name="Zhang B."/>
            <person name="Jiang S."/>
            <person name="Wang J."/>
            <person name="Du Y."/>
            <person name="Li S."/>
        </authorList>
    </citation>
    <scope>NUCLEOTIDE SEQUENCE [LARGE SCALE GENOMIC DNA]</scope>
    <source>
        <strain evidence="3">cv. 9930</strain>
    </source>
</reference>
<dbReference type="PANTHER" id="PTHR47123:SF28">
    <property type="entry name" value="F-BOX DOMAIN-CONTAINING PROTEIN"/>
    <property type="match status" value="1"/>
</dbReference>
<dbReference type="Gramene" id="KGN48968">
    <property type="protein sequence ID" value="KGN48968"/>
    <property type="gene ID" value="Csa_6G507410"/>
</dbReference>
<dbReference type="Proteomes" id="UP000029981">
    <property type="component" value="Chromosome 6"/>
</dbReference>
<dbReference type="InterPro" id="IPR005174">
    <property type="entry name" value="KIB1-4_b-propeller"/>
</dbReference>
<keyword evidence="3" id="KW-1185">Reference proteome</keyword>
<name>A0A0A0KHE7_CUCSA</name>
<feature type="domain" description="KIB1-4 beta-propeller" evidence="1">
    <location>
        <begin position="23"/>
        <end position="184"/>
    </location>
</feature>
<reference evidence="2 3" key="2">
    <citation type="journal article" date="2009" name="PLoS ONE">
        <title>An integrated genetic and cytogenetic map of the cucumber genome.</title>
        <authorList>
            <person name="Ren Y."/>
            <person name="Zhang Z."/>
            <person name="Liu J."/>
            <person name="Staub J.E."/>
            <person name="Han Y."/>
            <person name="Cheng Z."/>
            <person name="Li X."/>
            <person name="Lu J."/>
            <person name="Miao H."/>
            <person name="Kang H."/>
            <person name="Xie B."/>
            <person name="Gu X."/>
            <person name="Wang X."/>
            <person name="Du Y."/>
            <person name="Jin W."/>
            <person name="Huang S."/>
        </authorList>
    </citation>
    <scope>NUCLEOTIDE SEQUENCE [LARGE SCALE GENOMIC DNA]</scope>
    <source>
        <strain evidence="3">cv. 9930</strain>
    </source>
</reference>
<accession>A0A0A0KHE7</accession>
<dbReference type="GO" id="GO:0016567">
    <property type="term" value="P:protein ubiquitination"/>
    <property type="evidence" value="ECO:0000318"/>
    <property type="project" value="GO_Central"/>
</dbReference>
<evidence type="ECO:0000313" key="3">
    <source>
        <dbReference type="Proteomes" id="UP000029981"/>
    </source>
</evidence>
<reference evidence="2 3" key="4">
    <citation type="journal article" date="2011" name="BMC Genomics">
        <title>RNA-Seq improves annotation of protein-coding genes in the cucumber genome.</title>
        <authorList>
            <person name="Li Z."/>
            <person name="Zhang Z."/>
            <person name="Yan P."/>
            <person name="Huang S."/>
            <person name="Fei Z."/>
            <person name="Lin K."/>
        </authorList>
    </citation>
    <scope>NUCLEOTIDE SEQUENCE [LARGE SCALE GENOMIC DNA]</scope>
    <source>
        <strain evidence="3">cv. 9930</strain>
    </source>
</reference>
<reference evidence="2 3" key="3">
    <citation type="journal article" date="2010" name="BMC Genomics">
        <title>Transcriptome sequencing and comparative analysis of cucumber flowers with different sex types.</title>
        <authorList>
            <person name="Guo S."/>
            <person name="Zheng Y."/>
            <person name="Joung J.G."/>
            <person name="Liu S."/>
            <person name="Zhang Z."/>
            <person name="Crasta O.R."/>
            <person name="Sobral B.W."/>
            <person name="Xu Y."/>
            <person name="Huang S."/>
            <person name="Fei Z."/>
        </authorList>
    </citation>
    <scope>NUCLEOTIDE SEQUENCE [LARGE SCALE GENOMIC DNA]</scope>
    <source>
        <strain evidence="3">cv. 9930</strain>
    </source>
</reference>
<gene>
    <name evidence="2" type="ORF">Csa_6G507410</name>
</gene>
<dbReference type="Pfam" id="PF03478">
    <property type="entry name" value="Beta-prop_KIB1-4"/>
    <property type="match status" value="1"/>
</dbReference>
<organism evidence="2 3">
    <name type="scientific">Cucumis sativus</name>
    <name type="common">Cucumber</name>
    <dbReference type="NCBI Taxonomy" id="3659"/>
    <lineage>
        <taxon>Eukaryota</taxon>
        <taxon>Viridiplantae</taxon>
        <taxon>Streptophyta</taxon>
        <taxon>Embryophyta</taxon>
        <taxon>Tracheophyta</taxon>
        <taxon>Spermatophyta</taxon>
        <taxon>Magnoliopsida</taxon>
        <taxon>eudicotyledons</taxon>
        <taxon>Gunneridae</taxon>
        <taxon>Pentapetalae</taxon>
        <taxon>rosids</taxon>
        <taxon>fabids</taxon>
        <taxon>Cucurbitales</taxon>
        <taxon>Cucurbitaceae</taxon>
        <taxon>Benincaseae</taxon>
        <taxon>Cucumis</taxon>
    </lineage>
</organism>
<evidence type="ECO:0000259" key="1">
    <source>
        <dbReference type="Pfam" id="PF03478"/>
    </source>
</evidence>
<dbReference type="PANTHER" id="PTHR47123">
    <property type="entry name" value="F-BOX PROTEIN SKIP23"/>
    <property type="match status" value="1"/>
</dbReference>
<proteinExistence type="predicted"/>
<sequence length="232" mass="26673">MSRCLPITTCFFPSFQRPEGAKIWFAMADSAKEGILRFLRPLYLSNFKFTFEALPHEINSLEFRIRELAKLYMLVNTEGVCVSEIRKVVMFPDSPWIDTKNCIVFAIFVDGKLGFTKLTDEKWTMIEKHNFARGDVIVYRGKFYAVDRRGEVFSVDSSSMELSQISLPMSGFGKQKHLVECGGEEVKNLGNDAIVLGNKREGSFSISGTEFEGIERNCIYYPRRKMMMKNEF</sequence>
<dbReference type="InterPro" id="IPR051304">
    <property type="entry name" value="SCF_F-box_domain"/>
</dbReference>
<protein>
    <recommendedName>
        <fullName evidence="1">KIB1-4 beta-propeller domain-containing protein</fullName>
    </recommendedName>
</protein>